<dbReference type="Proteomes" id="UP000006729">
    <property type="component" value="Chromosome 13"/>
</dbReference>
<accession>A0ACC0S2J8</accession>
<keyword evidence="2" id="KW-1185">Reference proteome</keyword>
<dbReference type="EMBL" id="CM009302">
    <property type="protein sequence ID" value="KAI9383713.1"/>
    <property type="molecule type" value="Genomic_DNA"/>
</dbReference>
<evidence type="ECO:0000313" key="2">
    <source>
        <dbReference type="Proteomes" id="UP000006729"/>
    </source>
</evidence>
<sequence>MDWHVQNKSNLPYVDSFSGHSSFVEVIRRGRDKKQSVLGDDKSSPAYNDFNQNLTFDVVEGNMEWSSRSAVAYARSPETIPNLHEYFSMEGVSCCLPRPMGGNAGLLTFGSCSLLHGMIDERCEWLS</sequence>
<reference evidence="1 2" key="1">
    <citation type="journal article" date="2006" name="Science">
        <title>The genome of black cottonwood, Populus trichocarpa (Torr. &amp; Gray).</title>
        <authorList>
            <person name="Tuskan G.A."/>
            <person name="Difazio S."/>
            <person name="Jansson S."/>
            <person name="Bohlmann J."/>
            <person name="Grigoriev I."/>
            <person name="Hellsten U."/>
            <person name="Putnam N."/>
            <person name="Ralph S."/>
            <person name="Rombauts S."/>
            <person name="Salamov A."/>
            <person name="Schein J."/>
            <person name="Sterck L."/>
            <person name="Aerts A."/>
            <person name="Bhalerao R.R."/>
            <person name="Bhalerao R.P."/>
            <person name="Blaudez D."/>
            <person name="Boerjan W."/>
            <person name="Brun A."/>
            <person name="Brunner A."/>
            <person name="Busov V."/>
            <person name="Campbell M."/>
            <person name="Carlson J."/>
            <person name="Chalot M."/>
            <person name="Chapman J."/>
            <person name="Chen G.L."/>
            <person name="Cooper D."/>
            <person name="Coutinho P.M."/>
            <person name="Couturier J."/>
            <person name="Covert S."/>
            <person name="Cronk Q."/>
            <person name="Cunningham R."/>
            <person name="Davis J."/>
            <person name="Degroeve S."/>
            <person name="Dejardin A."/>
            <person name="Depamphilis C."/>
            <person name="Detter J."/>
            <person name="Dirks B."/>
            <person name="Dubchak I."/>
            <person name="Duplessis S."/>
            <person name="Ehlting J."/>
            <person name="Ellis B."/>
            <person name="Gendler K."/>
            <person name="Goodstein D."/>
            <person name="Gribskov M."/>
            <person name="Grimwood J."/>
            <person name="Groover A."/>
            <person name="Gunter L."/>
            <person name="Hamberger B."/>
            <person name="Heinze B."/>
            <person name="Helariutta Y."/>
            <person name="Henrissat B."/>
            <person name="Holligan D."/>
            <person name="Holt R."/>
            <person name="Huang W."/>
            <person name="Islam-Faridi N."/>
            <person name="Jones S."/>
            <person name="Jones-Rhoades M."/>
            <person name="Jorgensen R."/>
            <person name="Joshi C."/>
            <person name="Kangasjarvi J."/>
            <person name="Karlsson J."/>
            <person name="Kelleher C."/>
            <person name="Kirkpatrick R."/>
            <person name="Kirst M."/>
            <person name="Kohler A."/>
            <person name="Kalluri U."/>
            <person name="Larimer F."/>
            <person name="Leebens-Mack J."/>
            <person name="Leple J.C."/>
            <person name="Locascio P."/>
            <person name="Lou Y."/>
            <person name="Lucas S."/>
            <person name="Martin F."/>
            <person name="Montanini B."/>
            <person name="Napoli C."/>
            <person name="Nelson D.R."/>
            <person name="Nelson C."/>
            <person name="Nieminen K."/>
            <person name="Nilsson O."/>
            <person name="Pereda V."/>
            <person name="Peter G."/>
            <person name="Philippe R."/>
            <person name="Pilate G."/>
            <person name="Poliakov A."/>
            <person name="Razumovskaya J."/>
            <person name="Richardson P."/>
            <person name="Rinaldi C."/>
            <person name="Ritland K."/>
            <person name="Rouze P."/>
            <person name="Ryaboy D."/>
            <person name="Schmutz J."/>
            <person name="Schrader J."/>
            <person name="Segerman B."/>
            <person name="Shin H."/>
            <person name="Siddiqui A."/>
            <person name="Sterky F."/>
            <person name="Terry A."/>
            <person name="Tsai C.J."/>
            <person name="Uberbacher E."/>
            <person name="Unneberg P."/>
            <person name="Vahala J."/>
            <person name="Wall K."/>
            <person name="Wessler S."/>
            <person name="Yang G."/>
            <person name="Yin T."/>
            <person name="Douglas C."/>
            <person name="Marra M."/>
            <person name="Sandberg G."/>
            <person name="Van de Peer Y."/>
            <person name="Rokhsar D."/>
        </authorList>
    </citation>
    <scope>NUCLEOTIDE SEQUENCE [LARGE SCALE GENOMIC DNA]</scope>
    <source>
        <strain evidence="2">cv. Nisqually</strain>
    </source>
</reference>
<protein>
    <submittedName>
        <fullName evidence="1">Uncharacterized protein</fullName>
    </submittedName>
</protein>
<evidence type="ECO:0000313" key="1">
    <source>
        <dbReference type="EMBL" id="KAI9383713.1"/>
    </source>
</evidence>
<proteinExistence type="predicted"/>
<name>A0ACC0S2J8_POPTR</name>
<organism evidence="1 2">
    <name type="scientific">Populus trichocarpa</name>
    <name type="common">Western balsam poplar</name>
    <name type="synonym">Populus balsamifera subsp. trichocarpa</name>
    <dbReference type="NCBI Taxonomy" id="3694"/>
    <lineage>
        <taxon>Eukaryota</taxon>
        <taxon>Viridiplantae</taxon>
        <taxon>Streptophyta</taxon>
        <taxon>Embryophyta</taxon>
        <taxon>Tracheophyta</taxon>
        <taxon>Spermatophyta</taxon>
        <taxon>Magnoliopsida</taxon>
        <taxon>eudicotyledons</taxon>
        <taxon>Gunneridae</taxon>
        <taxon>Pentapetalae</taxon>
        <taxon>rosids</taxon>
        <taxon>fabids</taxon>
        <taxon>Malpighiales</taxon>
        <taxon>Salicaceae</taxon>
        <taxon>Saliceae</taxon>
        <taxon>Populus</taxon>
    </lineage>
</organism>
<comment type="caution">
    <text evidence="1">The sequence shown here is derived from an EMBL/GenBank/DDBJ whole genome shotgun (WGS) entry which is preliminary data.</text>
</comment>
<gene>
    <name evidence="1" type="ORF">POPTR_013G119325v4</name>
</gene>